<dbReference type="Pfam" id="PF10191">
    <property type="entry name" value="COG7"/>
    <property type="match status" value="1"/>
</dbReference>
<dbReference type="PANTHER" id="PTHR21443">
    <property type="entry name" value="CONSERVED OLIGOMERIC GOLGI COMPLEX COMPONENT 7"/>
    <property type="match status" value="1"/>
</dbReference>
<evidence type="ECO:0000256" key="3">
    <source>
        <dbReference type="ARBA" id="ARBA00020984"/>
    </source>
</evidence>
<dbReference type="GO" id="GO:0017119">
    <property type="term" value="C:Golgi transport complex"/>
    <property type="evidence" value="ECO:0007669"/>
    <property type="project" value="InterPro"/>
</dbReference>
<evidence type="ECO:0000256" key="6">
    <source>
        <dbReference type="ARBA" id="ARBA00023034"/>
    </source>
</evidence>
<reference evidence="10" key="2">
    <citation type="submission" date="2025-09" db="UniProtKB">
        <authorList>
            <consortium name="Ensembl"/>
        </authorList>
    </citation>
    <scope>IDENTIFICATION</scope>
</reference>
<evidence type="ECO:0000256" key="5">
    <source>
        <dbReference type="ARBA" id="ARBA00022927"/>
    </source>
</evidence>
<evidence type="ECO:0000256" key="7">
    <source>
        <dbReference type="ARBA" id="ARBA00023136"/>
    </source>
</evidence>
<keyword evidence="7" id="KW-0472">Membrane</keyword>
<organism evidence="10 11">
    <name type="scientific">Dicentrarchus labrax</name>
    <name type="common">European seabass</name>
    <name type="synonym">Morone labrax</name>
    <dbReference type="NCBI Taxonomy" id="13489"/>
    <lineage>
        <taxon>Eukaryota</taxon>
        <taxon>Metazoa</taxon>
        <taxon>Chordata</taxon>
        <taxon>Craniata</taxon>
        <taxon>Vertebrata</taxon>
        <taxon>Euteleostomi</taxon>
        <taxon>Actinopterygii</taxon>
        <taxon>Neopterygii</taxon>
        <taxon>Teleostei</taxon>
        <taxon>Neoteleostei</taxon>
        <taxon>Acanthomorphata</taxon>
        <taxon>Eupercaria</taxon>
        <taxon>Moronidae</taxon>
        <taxon>Dicentrarchus</taxon>
    </lineage>
</organism>
<keyword evidence="9" id="KW-0175">Coiled coil</keyword>
<dbReference type="Ensembl" id="ENSDLAT00005021418.2">
    <property type="protein sequence ID" value="ENSDLAP00005019951.1"/>
    <property type="gene ID" value="ENSDLAG00005009341.2"/>
</dbReference>
<keyword evidence="5" id="KW-0653">Protein transport</keyword>
<evidence type="ECO:0000256" key="4">
    <source>
        <dbReference type="ARBA" id="ARBA00022448"/>
    </source>
</evidence>
<dbReference type="GeneTree" id="ENSGT00390000001260"/>
<comment type="subcellular location">
    <subcellularLocation>
        <location evidence="1">Golgi apparatus membrane</location>
        <topology evidence="1">Peripheral membrane protein</topology>
    </subcellularLocation>
</comment>
<evidence type="ECO:0000256" key="9">
    <source>
        <dbReference type="SAM" id="Coils"/>
    </source>
</evidence>
<accession>A0A8C4EJ48</accession>
<keyword evidence="4" id="KW-0813">Transport</keyword>
<feature type="coiled-coil region" evidence="9">
    <location>
        <begin position="15"/>
        <end position="49"/>
    </location>
</feature>
<proteinExistence type="inferred from homology"/>
<dbReference type="AlphaFoldDB" id="A0A8C4EJ48"/>
<evidence type="ECO:0000256" key="1">
    <source>
        <dbReference type="ARBA" id="ARBA00004395"/>
    </source>
</evidence>
<protein>
    <recommendedName>
        <fullName evidence="3">Conserved oligomeric Golgi complex subunit 7</fullName>
    </recommendedName>
    <alternativeName>
        <fullName evidence="8">Component of oligomeric Golgi complex 7</fullName>
    </alternativeName>
</protein>
<dbReference type="Proteomes" id="UP000694389">
    <property type="component" value="Unassembled WGS sequence"/>
</dbReference>
<evidence type="ECO:0000256" key="8">
    <source>
        <dbReference type="ARBA" id="ARBA00031345"/>
    </source>
</evidence>
<dbReference type="PANTHER" id="PTHR21443:SF0">
    <property type="entry name" value="CONSERVED OLIGOMERIC GOLGI COMPLEX SUBUNIT 7"/>
    <property type="match status" value="1"/>
</dbReference>
<keyword evidence="11" id="KW-1185">Reference proteome</keyword>
<evidence type="ECO:0000313" key="11">
    <source>
        <dbReference type="Proteomes" id="UP000694389"/>
    </source>
</evidence>
<dbReference type="GO" id="GO:0000139">
    <property type="term" value="C:Golgi membrane"/>
    <property type="evidence" value="ECO:0007669"/>
    <property type="project" value="UniProtKB-SubCell"/>
</dbReference>
<sequence length="634" mass="71498">MKVLLFFSNQALQNMPRVLRDVEALKQEASFLKEQMVLVKEDIKKFEQDTVQSMQVLVEIDQVKGRMQLAAEALQEADKWSTLSADIEETFKTQDLAVISSKLTSMQNSLAMLVDTPDYSEKCVHLEALKNRLEALASPQIVATFNSMSIDQAKLFVKVFTEIDRMPQLLAYYYKCHKVGLVSMWQDLSQSELSLNQQLSEFYDTLLSSWHSQLQWSSQVFKNPYEVVTVLLIQTLGAMVPSIPVCLSTAVERAAQEQRLDTLLELHHTTSTFAHSLEAAMLPHLGENNLLKVNELVCALYDPYKTYQLQYGDLEEAHLFIQISAVPLEHGEVIDCVEELSHSVGKFFGLASAAVDRCVKLTDGLAVCGLLKAIKALFTKYVSDFSTTLQSIRKKCKLEDTPSSSVFQEDWTAFQNSVRIIATCGELLRQCGAFEQQLSNKILGTAGKYLSESYSPRSLAGIQEASSTERKSTTKNPWQEYNYLQRGNMAEYNSLMEVLYSLKEKGTGNSSLLAEPRSALTRLNQQANQLAFDSVFLQIKHQLCLVSKMERQEAPGFGERYTEDLPTFSLSPQEYITNVNYLINVMDALGLQPSRGLQHIVTLLRAKPEEYRQTAKLLPRRLASTIAALRCIDY</sequence>
<evidence type="ECO:0000256" key="2">
    <source>
        <dbReference type="ARBA" id="ARBA00005831"/>
    </source>
</evidence>
<dbReference type="InterPro" id="IPR019335">
    <property type="entry name" value="COG7"/>
</dbReference>
<dbReference type="GO" id="GO:0007030">
    <property type="term" value="P:Golgi organization"/>
    <property type="evidence" value="ECO:0007669"/>
    <property type="project" value="TreeGrafter"/>
</dbReference>
<name>A0A8C4EJ48_DICLA</name>
<dbReference type="GO" id="GO:0006890">
    <property type="term" value="P:retrograde vesicle-mediated transport, Golgi to endoplasmic reticulum"/>
    <property type="evidence" value="ECO:0007669"/>
    <property type="project" value="TreeGrafter"/>
</dbReference>
<dbReference type="GO" id="GO:0006886">
    <property type="term" value="P:intracellular protein transport"/>
    <property type="evidence" value="ECO:0007669"/>
    <property type="project" value="InterPro"/>
</dbReference>
<comment type="similarity">
    <text evidence="2">Belongs to the COG7 family.</text>
</comment>
<evidence type="ECO:0000313" key="10">
    <source>
        <dbReference type="Ensembl" id="ENSDLAP00005019951.1"/>
    </source>
</evidence>
<keyword evidence="6" id="KW-0333">Golgi apparatus</keyword>
<reference evidence="10" key="1">
    <citation type="submission" date="2025-08" db="UniProtKB">
        <authorList>
            <consortium name="Ensembl"/>
        </authorList>
    </citation>
    <scope>IDENTIFICATION</scope>
</reference>